<proteinExistence type="predicted"/>
<comment type="caution">
    <text evidence="1">The sequence shown here is derived from an EMBL/GenBank/DDBJ whole genome shotgun (WGS) entry which is preliminary data.</text>
</comment>
<sequence>PMPNTNNGYFTTSLRKARQEEMNEYISQVSRKKTILLKKLIKDEIKPD</sequence>
<protein>
    <submittedName>
        <fullName evidence="1">25124_t:CDS:1</fullName>
    </submittedName>
</protein>
<name>A0A9N9JZ39_9GLOM</name>
<evidence type="ECO:0000313" key="2">
    <source>
        <dbReference type="Proteomes" id="UP000789405"/>
    </source>
</evidence>
<reference evidence="1" key="1">
    <citation type="submission" date="2021-06" db="EMBL/GenBank/DDBJ databases">
        <authorList>
            <person name="Kallberg Y."/>
            <person name="Tangrot J."/>
            <person name="Rosling A."/>
        </authorList>
    </citation>
    <scope>NUCLEOTIDE SEQUENCE</scope>
    <source>
        <strain evidence="1">MA453B</strain>
    </source>
</reference>
<evidence type="ECO:0000313" key="1">
    <source>
        <dbReference type="EMBL" id="CAG8801077.1"/>
    </source>
</evidence>
<dbReference type="Proteomes" id="UP000789405">
    <property type="component" value="Unassembled WGS sequence"/>
</dbReference>
<feature type="non-terminal residue" evidence="1">
    <location>
        <position position="1"/>
    </location>
</feature>
<accession>A0A9N9JZ39</accession>
<organism evidence="1 2">
    <name type="scientific">Dentiscutata erythropus</name>
    <dbReference type="NCBI Taxonomy" id="1348616"/>
    <lineage>
        <taxon>Eukaryota</taxon>
        <taxon>Fungi</taxon>
        <taxon>Fungi incertae sedis</taxon>
        <taxon>Mucoromycota</taxon>
        <taxon>Glomeromycotina</taxon>
        <taxon>Glomeromycetes</taxon>
        <taxon>Diversisporales</taxon>
        <taxon>Gigasporaceae</taxon>
        <taxon>Dentiscutata</taxon>
    </lineage>
</organism>
<keyword evidence="2" id="KW-1185">Reference proteome</keyword>
<gene>
    <name evidence="1" type="ORF">DERYTH_LOCUS23381</name>
</gene>
<dbReference type="AlphaFoldDB" id="A0A9N9JZ39"/>
<dbReference type="EMBL" id="CAJVPY010035461">
    <property type="protein sequence ID" value="CAG8801077.1"/>
    <property type="molecule type" value="Genomic_DNA"/>
</dbReference>